<reference evidence="6" key="1">
    <citation type="submission" date="2021-04" db="EMBL/GenBank/DDBJ databases">
        <title>Microbacterium tenobrionis sp. nov. and Microbacterium allomyrinae sp. nov., isolated from larvae of Tenobrio molitor and Allomyrina dichotoma, respectively.</title>
        <authorList>
            <person name="Lee S.D."/>
        </authorList>
    </citation>
    <scope>NUCLEOTIDE SEQUENCE</scope>
    <source>
        <strain evidence="6">BWT-G7</strain>
    </source>
</reference>
<organism evidence="6 7">
    <name type="scientific">Microbacterium allomyrinae</name>
    <dbReference type="NCBI Taxonomy" id="2830666"/>
    <lineage>
        <taxon>Bacteria</taxon>
        <taxon>Bacillati</taxon>
        <taxon>Actinomycetota</taxon>
        <taxon>Actinomycetes</taxon>
        <taxon>Micrococcales</taxon>
        <taxon>Microbacteriaceae</taxon>
        <taxon>Microbacterium</taxon>
    </lineage>
</organism>
<dbReference type="Pfam" id="PF00440">
    <property type="entry name" value="TetR_N"/>
    <property type="match status" value="1"/>
</dbReference>
<keyword evidence="7" id="KW-1185">Reference proteome</keyword>
<dbReference type="InterPro" id="IPR050109">
    <property type="entry name" value="HTH-type_TetR-like_transc_reg"/>
</dbReference>
<gene>
    <name evidence="6" type="ORF">KEC57_10950</name>
</gene>
<evidence type="ECO:0000256" key="1">
    <source>
        <dbReference type="ARBA" id="ARBA00023015"/>
    </source>
</evidence>
<evidence type="ECO:0000313" key="7">
    <source>
        <dbReference type="Proteomes" id="UP001139354"/>
    </source>
</evidence>
<accession>A0A9X1S3N8</accession>
<evidence type="ECO:0000256" key="3">
    <source>
        <dbReference type="ARBA" id="ARBA00023163"/>
    </source>
</evidence>
<keyword evidence="2 4" id="KW-0238">DNA-binding</keyword>
<proteinExistence type="predicted"/>
<evidence type="ECO:0000259" key="5">
    <source>
        <dbReference type="PROSITE" id="PS50977"/>
    </source>
</evidence>
<dbReference type="EMBL" id="JAGTTN010000003">
    <property type="protein sequence ID" value="MCC2032697.1"/>
    <property type="molecule type" value="Genomic_DNA"/>
</dbReference>
<evidence type="ECO:0000313" key="6">
    <source>
        <dbReference type="EMBL" id="MCC2032697.1"/>
    </source>
</evidence>
<name>A0A9X1S3N8_9MICO</name>
<dbReference type="PROSITE" id="PS50977">
    <property type="entry name" value="HTH_TETR_2"/>
    <property type="match status" value="1"/>
</dbReference>
<sequence>MRQTRADAVRSRTRILEAARAHDARSLRLNDVARDAGLGVGTVYRHFPTVHALVEALSIDTLERMLSIAQAATREADTETAFVEFLDSALTLQLQDGGLQAVLLSPADEEESVRAIKSEIFAAFDGLLQRARGAGLVRADLSITQLEHLVCGIEHAVRVGEPTDRQLFLDILLTGIRPSTM</sequence>
<evidence type="ECO:0000256" key="2">
    <source>
        <dbReference type="ARBA" id="ARBA00023125"/>
    </source>
</evidence>
<feature type="DNA-binding region" description="H-T-H motif" evidence="4">
    <location>
        <begin position="28"/>
        <end position="47"/>
    </location>
</feature>
<dbReference type="PANTHER" id="PTHR30055:SF234">
    <property type="entry name" value="HTH-TYPE TRANSCRIPTIONAL REGULATOR BETI"/>
    <property type="match status" value="1"/>
</dbReference>
<dbReference type="GO" id="GO:0000976">
    <property type="term" value="F:transcription cis-regulatory region binding"/>
    <property type="evidence" value="ECO:0007669"/>
    <property type="project" value="TreeGrafter"/>
</dbReference>
<dbReference type="InterPro" id="IPR049445">
    <property type="entry name" value="TetR_SbtR-like_C"/>
</dbReference>
<feature type="domain" description="HTH tetR-type" evidence="5">
    <location>
        <begin position="2"/>
        <end position="65"/>
    </location>
</feature>
<keyword evidence="3" id="KW-0804">Transcription</keyword>
<evidence type="ECO:0000256" key="4">
    <source>
        <dbReference type="PROSITE-ProRule" id="PRU00335"/>
    </source>
</evidence>
<dbReference type="InterPro" id="IPR001647">
    <property type="entry name" value="HTH_TetR"/>
</dbReference>
<dbReference type="InterPro" id="IPR009057">
    <property type="entry name" value="Homeodomain-like_sf"/>
</dbReference>
<keyword evidence="1" id="KW-0805">Transcription regulation</keyword>
<dbReference type="SUPFAM" id="SSF48498">
    <property type="entry name" value="Tetracyclin repressor-like, C-terminal domain"/>
    <property type="match status" value="1"/>
</dbReference>
<comment type="caution">
    <text evidence="6">The sequence shown here is derived from an EMBL/GenBank/DDBJ whole genome shotgun (WGS) entry which is preliminary data.</text>
</comment>
<dbReference type="PANTHER" id="PTHR30055">
    <property type="entry name" value="HTH-TYPE TRANSCRIPTIONAL REGULATOR RUTR"/>
    <property type="match status" value="1"/>
</dbReference>
<dbReference type="AlphaFoldDB" id="A0A9X1S3N8"/>
<dbReference type="Gene3D" id="1.10.357.10">
    <property type="entry name" value="Tetracycline Repressor, domain 2"/>
    <property type="match status" value="1"/>
</dbReference>
<dbReference type="SUPFAM" id="SSF46689">
    <property type="entry name" value="Homeodomain-like"/>
    <property type="match status" value="1"/>
</dbReference>
<dbReference type="RefSeq" id="WP_229384661.1">
    <property type="nucleotide sequence ID" value="NZ_JAGTTN010000003.1"/>
</dbReference>
<dbReference type="Proteomes" id="UP001139354">
    <property type="component" value="Unassembled WGS sequence"/>
</dbReference>
<protein>
    <submittedName>
        <fullName evidence="6">TetR/AcrR family transcriptional regulator</fullName>
    </submittedName>
</protein>
<dbReference type="GO" id="GO:0003700">
    <property type="term" value="F:DNA-binding transcription factor activity"/>
    <property type="evidence" value="ECO:0007669"/>
    <property type="project" value="TreeGrafter"/>
</dbReference>
<dbReference type="Pfam" id="PF21597">
    <property type="entry name" value="TetR_C_43"/>
    <property type="match status" value="1"/>
</dbReference>
<dbReference type="InterPro" id="IPR036271">
    <property type="entry name" value="Tet_transcr_reg_TetR-rel_C_sf"/>
</dbReference>